<name>A0A2Z4FGX4_9DELT</name>
<organism evidence="1 2">
    <name type="scientific">Bradymonas sediminis</name>
    <dbReference type="NCBI Taxonomy" id="1548548"/>
    <lineage>
        <taxon>Bacteria</taxon>
        <taxon>Deltaproteobacteria</taxon>
        <taxon>Bradymonadales</taxon>
        <taxon>Bradymonadaceae</taxon>
        <taxon>Bradymonas</taxon>
    </lineage>
</organism>
<dbReference type="KEGG" id="bsed:DN745_02205"/>
<sequence length="353" mass="37109">MIMRPSHSDILRGLEPLATVARLAFIGVAKNCGKTTTLNFLLASGACAGRTVGLVSVGIDGEVADLLLGTRKPPIAVRAGDWVVTARDALLKSSARVEYVASMGFSTPLGEVVCARVMEAGTVVLAGLRHREDLRQAIATLESHGVDLVLVDGAYGRTIGASSGIADGVIISTGAVISEKIDVICDRTAALIERLGLDPIEVDWQRALMARAVAEDRFLLGGADCDAVATPASSALLGLGEAAKRWSQEMSAVAIPGLVSDRVVEHLIDLPIARGAATHTLLVPDGTVLQASARLMRRLRRDWEIRSLSAPRILAITVNPSSIAGHAVDALALGEALQARWPEALIFDPQAVF</sequence>
<reference evidence="1 2" key="1">
    <citation type="submission" date="2018-06" db="EMBL/GenBank/DDBJ databases">
        <title>Lujinxingia sediminis gen. nov. sp. nov., a new facultative anaerobic member of the class Deltaproteobacteria, and proposal of Lujinxingaceae fam. nov.</title>
        <authorList>
            <person name="Guo L.-Y."/>
            <person name="Li C.-M."/>
            <person name="Wang S."/>
            <person name="Du Z.-J."/>
        </authorList>
    </citation>
    <scope>NUCLEOTIDE SEQUENCE [LARGE SCALE GENOMIC DNA]</scope>
    <source>
        <strain evidence="1 2">FA350</strain>
    </source>
</reference>
<accession>A0A2Z4FGX4</accession>
<dbReference type="Gene3D" id="3.40.50.300">
    <property type="entry name" value="P-loop containing nucleotide triphosphate hydrolases"/>
    <property type="match status" value="1"/>
</dbReference>
<dbReference type="OrthoDB" id="9783544at2"/>
<dbReference type="InterPro" id="IPR027417">
    <property type="entry name" value="P-loop_NTPase"/>
</dbReference>
<evidence type="ECO:0000313" key="1">
    <source>
        <dbReference type="EMBL" id="AWV88213.1"/>
    </source>
</evidence>
<keyword evidence="2" id="KW-1185">Reference proteome</keyword>
<evidence type="ECO:0000313" key="2">
    <source>
        <dbReference type="Proteomes" id="UP000249799"/>
    </source>
</evidence>
<dbReference type="Proteomes" id="UP000249799">
    <property type="component" value="Chromosome"/>
</dbReference>
<dbReference type="SUPFAM" id="SSF52540">
    <property type="entry name" value="P-loop containing nucleoside triphosphate hydrolases"/>
    <property type="match status" value="1"/>
</dbReference>
<gene>
    <name evidence="1" type="ORF">DN745_02205</name>
</gene>
<proteinExistence type="predicted"/>
<protein>
    <submittedName>
        <fullName evidence="1">Uncharacterized protein</fullName>
    </submittedName>
</protein>
<dbReference type="EMBL" id="CP030032">
    <property type="protein sequence ID" value="AWV88213.1"/>
    <property type="molecule type" value="Genomic_DNA"/>
</dbReference>
<dbReference type="AlphaFoldDB" id="A0A2Z4FGX4"/>